<keyword evidence="5" id="KW-1185">Reference proteome</keyword>
<organism evidence="4 5">
    <name type="scientific">Kaistella pullorum</name>
    <dbReference type="NCBI Taxonomy" id="2763074"/>
    <lineage>
        <taxon>Bacteria</taxon>
        <taxon>Pseudomonadati</taxon>
        <taxon>Bacteroidota</taxon>
        <taxon>Flavobacteriia</taxon>
        <taxon>Flavobacteriales</taxon>
        <taxon>Weeksellaceae</taxon>
        <taxon>Chryseobacterium group</taxon>
        <taxon>Kaistella</taxon>
    </lineage>
</organism>
<dbReference type="InterPro" id="IPR012334">
    <property type="entry name" value="Pectin_lyas_fold"/>
</dbReference>
<dbReference type="EMBL" id="JACSPS010000002">
    <property type="protein sequence ID" value="MBD8018270.1"/>
    <property type="molecule type" value="Genomic_DNA"/>
</dbReference>
<dbReference type="SUPFAM" id="SSF51126">
    <property type="entry name" value="Pectin lyase-like"/>
    <property type="match status" value="1"/>
</dbReference>
<comment type="caution">
    <text evidence="4">The sequence shown here is derived from an EMBL/GenBank/DDBJ whole genome shotgun (WGS) entry which is preliminary data.</text>
</comment>
<keyword evidence="1 2" id="KW-0732">Signal</keyword>
<feature type="domain" description="Secretion system C-terminal sorting" evidence="3">
    <location>
        <begin position="419"/>
        <end position="486"/>
    </location>
</feature>
<gene>
    <name evidence="4" type="ORF">H9628_07275</name>
</gene>
<dbReference type="SMART" id="SM00710">
    <property type="entry name" value="PbH1"/>
    <property type="match status" value="6"/>
</dbReference>
<dbReference type="RefSeq" id="WP_251833463.1">
    <property type="nucleotide sequence ID" value="NZ_JACSPS010000002.1"/>
</dbReference>
<dbReference type="Pfam" id="PF18962">
    <property type="entry name" value="Por_Secre_tail"/>
    <property type="match status" value="1"/>
</dbReference>
<evidence type="ECO:0000259" key="3">
    <source>
        <dbReference type="Pfam" id="PF18962"/>
    </source>
</evidence>
<accession>A0ABR8WMS1</accession>
<proteinExistence type="predicted"/>
<name>A0ABR8WMS1_9FLAO</name>
<dbReference type="InterPro" id="IPR026444">
    <property type="entry name" value="Secre_tail"/>
</dbReference>
<evidence type="ECO:0000313" key="4">
    <source>
        <dbReference type="EMBL" id="MBD8018270.1"/>
    </source>
</evidence>
<dbReference type="InterPro" id="IPR011050">
    <property type="entry name" value="Pectin_lyase_fold/virulence"/>
</dbReference>
<dbReference type="Proteomes" id="UP000626242">
    <property type="component" value="Unassembled WGS sequence"/>
</dbReference>
<reference evidence="4 5" key="1">
    <citation type="submission" date="2020-08" db="EMBL/GenBank/DDBJ databases">
        <title>A Genomic Blueprint of the Chicken Gut Microbiome.</title>
        <authorList>
            <person name="Gilroy R."/>
            <person name="Ravi A."/>
            <person name="Getino M."/>
            <person name="Pursley I."/>
            <person name="Horton D.L."/>
            <person name="Alikhan N.-F."/>
            <person name="Baker D."/>
            <person name="Gharbi K."/>
            <person name="Hall N."/>
            <person name="Watson M."/>
            <person name="Adriaenssens E.M."/>
            <person name="Foster-Nyarko E."/>
            <person name="Jarju S."/>
            <person name="Secka A."/>
            <person name="Antonio M."/>
            <person name="Oren A."/>
            <person name="Chaudhuri R."/>
            <person name="La Ragione R.M."/>
            <person name="Hildebrand F."/>
            <person name="Pallen M.J."/>
        </authorList>
    </citation>
    <scope>NUCLEOTIDE SEQUENCE [LARGE SCALE GENOMIC DNA]</scope>
    <source>
        <strain evidence="4 5">Sa1CVA4</strain>
    </source>
</reference>
<evidence type="ECO:0000313" key="5">
    <source>
        <dbReference type="Proteomes" id="UP000626242"/>
    </source>
</evidence>
<dbReference type="NCBIfam" id="TIGR04183">
    <property type="entry name" value="Por_Secre_tail"/>
    <property type="match status" value="1"/>
</dbReference>
<dbReference type="NCBIfam" id="TIGR03804">
    <property type="entry name" value="para_beta_helix"/>
    <property type="match status" value="1"/>
</dbReference>
<dbReference type="InterPro" id="IPR006626">
    <property type="entry name" value="PbH1"/>
</dbReference>
<protein>
    <submittedName>
        <fullName evidence="4">T9SS type A sorting domain-containing protein</fullName>
    </submittedName>
</protein>
<evidence type="ECO:0000256" key="1">
    <source>
        <dbReference type="ARBA" id="ARBA00022729"/>
    </source>
</evidence>
<evidence type="ECO:0000256" key="2">
    <source>
        <dbReference type="SAM" id="SignalP"/>
    </source>
</evidence>
<dbReference type="Gene3D" id="2.160.20.10">
    <property type="entry name" value="Single-stranded right-handed beta-helix, Pectin lyase-like"/>
    <property type="match status" value="1"/>
</dbReference>
<dbReference type="InterPro" id="IPR022441">
    <property type="entry name" value="Para_beta_helix_rpt-2"/>
</dbReference>
<sequence>MKKISILFSTLLSAIAFSQFVSPGTGVTYNLASLSEAAPTVLVNTGTGYQMVSDITISAGDALLMNEDTTLKIDAGIQLNIAGNYDTTAASLLVTATDPANIFKGIRLESTANVIIKNTIFEYGGGIQALTGNFLMENSTVRYFKSGLVTGASINFSTGNPIIRNSQFIENELPAVGSGANQSVALEFTGNYLYGNTKGNTNRPQVNMGPSGTGITKVLNNTIIGDRTLTRVGGVSVSTLLGVENHPVIEGNIIKDNRYGITVTGNNSSGSISNNTLIDNNTETNPINGGSGISLSGSGSQVMAIKIEKNIIRGHLWGITIINTARADLGGGSLGSIGQNVFANNGNGGQIYALYNNTPNPISAENNCWREGELSTEAMVEEVIFHNADDPAKGLVDYKPFLCADPLAIANATQLIEKIYPNPSNGNFVVDASAKGEIVISDMSGRKIYGGPVAKGTNNVSVNAKAGIYLLQLISEGRSQTTKLIIK</sequence>
<feature type="chain" id="PRO_5046383768" evidence="2">
    <location>
        <begin position="19"/>
        <end position="487"/>
    </location>
</feature>
<feature type="signal peptide" evidence="2">
    <location>
        <begin position="1"/>
        <end position="18"/>
    </location>
</feature>